<accession>A0ABM7M8G2</accession>
<dbReference type="EMBL" id="AP023356">
    <property type="protein sequence ID" value="BCJ47954.1"/>
    <property type="molecule type" value="Genomic_DNA"/>
</dbReference>
<organism evidence="1 2">
    <name type="scientific">Actinoplanes ianthinogenes</name>
    <dbReference type="NCBI Taxonomy" id="122358"/>
    <lineage>
        <taxon>Bacteria</taxon>
        <taxon>Bacillati</taxon>
        <taxon>Actinomycetota</taxon>
        <taxon>Actinomycetes</taxon>
        <taxon>Micromonosporales</taxon>
        <taxon>Micromonosporaceae</taxon>
        <taxon>Actinoplanes</taxon>
    </lineage>
</organism>
<evidence type="ECO:0000313" key="2">
    <source>
        <dbReference type="Proteomes" id="UP000676967"/>
    </source>
</evidence>
<gene>
    <name evidence="1" type="ORF">Aiant_86110</name>
</gene>
<evidence type="ECO:0000313" key="1">
    <source>
        <dbReference type="EMBL" id="BCJ47954.1"/>
    </source>
</evidence>
<sequence length="58" mass="6400">MGGCRVLGIAWDQGDHSIRHRGERAGGQAYPVTLEAGEAGEMLMRWTIPPYDLDAEEE</sequence>
<protein>
    <submittedName>
        <fullName evidence="1">Uncharacterized protein</fullName>
    </submittedName>
</protein>
<proteinExistence type="predicted"/>
<keyword evidence="2" id="KW-1185">Reference proteome</keyword>
<name>A0ABM7M8G2_9ACTN</name>
<dbReference type="Proteomes" id="UP000676967">
    <property type="component" value="Chromosome"/>
</dbReference>
<reference evidence="1 2" key="1">
    <citation type="submission" date="2020-08" db="EMBL/GenBank/DDBJ databases">
        <title>Whole genome shotgun sequence of Actinoplanes ianthinogenes NBRC 13996.</title>
        <authorList>
            <person name="Komaki H."/>
            <person name="Tamura T."/>
        </authorList>
    </citation>
    <scope>NUCLEOTIDE SEQUENCE [LARGE SCALE GENOMIC DNA]</scope>
    <source>
        <strain evidence="1 2">NBRC 13996</strain>
    </source>
</reference>